<evidence type="ECO:0000313" key="1">
    <source>
        <dbReference type="EMBL" id="TGC09197.1"/>
    </source>
</evidence>
<reference evidence="1 2" key="1">
    <citation type="submission" date="2017-11" db="EMBL/GenBank/DDBJ databases">
        <title>Isolation and Characterization of Methanogenic Archaea from Saline Meromictic Lake at Siberia.</title>
        <authorList>
            <person name="Shen Y."/>
            <person name="Huang H.-H."/>
            <person name="Lai M.-C."/>
            <person name="Chen S.-C."/>
        </authorList>
    </citation>
    <scope>NUCLEOTIDE SEQUENCE [LARGE SCALE GENOMIC DNA]</scope>
    <source>
        <strain evidence="1 2">SY-01</strain>
    </source>
</reference>
<protein>
    <submittedName>
        <fullName evidence="1">SRPBCC domain-containing protein</fullName>
    </submittedName>
</protein>
<dbReference type="SUPFAM" id="SSF55961">
    <property type="entry name" value="Bet v1-like"/>
    <property type="match status" value="1"/>
</dbReference>
<dbReference type="InterPro" id="IPR023393">
    <property type="entry name" value="START-like_dom_sf"/>
</dbReference>
<dbReference type="PANTHER" id="PTHR36166:SF1">
    <property type="entry name" value="SRPBCC DOMAIN-CONTAINING PROTEIN"/>
    <property type="match status" value="1"/>
</dbReference>
<dbReference type="RefSeq" id="WP_135389691.1">
    <property type="nucleotide sequence ID" value="NZ_PGGK01000006.1"/>
</dbReference>
<organism evidence="1 2">
    <name type="scientific">Methanolobus halotolerans</name>
    <dbReference type="NCBI Taxonomy" id="2052935"/>
    <lineage>
        <taxon>Archaea</taxon>
        <taxon>Methanobacteriati</taxon>
        <taxon>Methanobacteriota</taxon>
        <taxon>Stenosarchaea group</taxon>
        <taxon>Methanomicrobia</taxon>
        <taxon>Methanosarcinales</taxon>
        <taxon>Methanosarcinaceae</taxon>
        <taxon>Methanolobus</taxon>
    </lineage>
</organism>
<dbReference type="InterPro" id="IPR019587">
    <property type="entry name" value="Polyketide_cyclase/dehydratase"/>
</dbReference>
<proteinExistence type="predicted"/>
<dbReference type="Pfam" id="PF10604">
    <property type="entry name" value="Polyketide_cyc2"/>
    <property type="match status" value="1"/>
</dbReference>
<dbReference type="EMBL" id="PGGK01000006">
    <property type="protein sequence ID" value="TGC09197.1"/>
    <property type="molecule type" value="Genomic_DNA"/>
</dbReference>
<evidence type="ECO:0000313" key="2">
    <source>
        <dbReference type="Proteomes" id="UP000297295"/>
    </source>
</evidence>
<gene>
    <name evidence="1" type="ORF">CUN85_07480</name>
</gene>
<dbReference type="CDD" id="cd07822">
    <property type="entry name" value="SRPBCC_4"/>
    <property type="match status" value="1"/>
</dbReference>
<sequence length="149" mass="17189">MQKICTDIEINAPAEQVWHILTDFENFENWNPFMLIKKGKLETGSQLEVTLHPPGSKPMSFKPTVLKVDPVREFRWIGSIWIKGIFDGEHAFRIEELDNSRTRLVQCERFRGILAPLIMHIMGENIEAGFEEMNLSLKNVSENAAKIHI</sequence>
<comment type="caution">
    <text evidence="1">The sequence shown here is derived from an EMBL/GenBank/DDBJ whole genome shotgun (WGS) entry which is preliminary data.</text>
</comment>
<dbReference type="OrthoDB" id="66844at2157"/>
<keyword evidence="2" id="KW-1185">Reference proteome</keyword>
<dbReference type="Gene3D" id="3.30.530.20">
    <property type="match status" value="1"/>
</dbReference>
<accession>A0A4E0PX59</accession>
<dbReference type="AlphaFoldDB" id="A0A4E0PX59"/>
<dbReference type="Proteomes" id="UP000297295">
    <property type="component" value="Unassembled WGS sequence"/>
</dbReference>
<dbReference type="PANTHER" id="PTHR36166">
    <property type="entry name" value="CHROMOSOME 9, WHOLE GENOME SHOTGUN SEQUENCE"/>
    <property type="match status" value="1"/>
</dbReference>
<name>A0A4E0PX59_9EURY</name>